<dbReference type="EMBL" id="PCVM01000055">
    <property type="protein sequence ID" value="PIQ73479.1"/>
    <property type="molecule type" value="Genomic_DNA"/>
</dbReference>
<evidence type="ECO:0000313" key="2">
    <source>
        <dbReference type="EMBL" id="PIQ73479.1"/>
    </source>
</evidence>
<dbReference type="InterPro" id="IPR029060">
    <property type="entry name" value="PIN-like_dom_sf"/>
</dbReference>
<dbReference type="Pfam" id="PF01850">
    <property type="entry name" value="PIN"/>
    <property type="match status" value="1"/>
</dbReference>
<proteinExistence type="predicted"/>
<feature type="domain" description="PIN" evidence="1">
    <location>
        <begin position="35"/>
        <end position="164"/>
    </location>
</feature>
<comment type="caution">
    <text evidence="2">The sequence shown here is derived from an EMBL/GenBank/DDBJ whole genome shotgun (WGS) entry which is preliminary data.</text>
</comment>
<reference evidence="2 3" key="1">
    <citation type="submission" date="2017-09" db="EMBL/GenBank/DDBJ databases">
        <title>Depth-based differentiation of microbial function through sediment-hosted aquifers and enrichment of novel symbionts in the deep terrestrial subsurface.</title>
        <authorList>
            <person name="Probst A.J."/>
            <person name="Ladd B."/>
            <person name="Jarett J.K."/>
            <person name="Geller-Mcgrath D.E."/>
            <person name="Sieber C.M."/>
            <person name="Emerson J.B."/>
            <person name="Anantharaman K."/>
            <person name="Thomas B.C."/>
            <person name="Malmstrom R."/>
            <person name="Stieglmeier M."/>
            <person name="Klingl A."/>
            <person name="Woyke T."/>
            <person name="Ryan C.M."/>
            <person name="Banfield J.F."/>
        </authorList>
    </citation>
    <scope>NUCLEOTIDE SEQUENCE [LARGE SCALE GENOMIC DNA]</scope>
    <source>
        <strain evidence="2">CG11_big_fil_rev_8_21_14_0_20_36_8</strain>
    </source>
</reference>
<dbReference type="AlphaFoldDB" id="A0A2M6IU82"/>
<dbReference type="Gene3D" id="3.40.50.1010">
    <property type="entry name" value="5'-nuclease"/>
    <property type="match status" value="1"/>
</dbReference>
<organism evidence="2 3">
    <name type="scientific">Candidatus Roizmanbacteria bacterium CG11_big_fil_rev_8_21_14_0_20_36_8</name>
    <dbReference type="NCBI Taxonomy" id="1974856"/>
    <lineage>
        <taxon>Bacteria</taxon>
        <taxon>Candidatus Roizmaniibacteriota</taxon>
    </lineage>
</organism>
<evidence type="ECO:0000259" key="1">
    <source>
        <dbReference type="Pfam" id="PF01850"/>
    </source>
</evidence>
<dbReference type="SUPFAM" id="SSF88723">
    <property type="entry name" value="PIN domain-like"/>
    <property type="match status" value="1"/>
</dbReference>
<sequence>MFQKLAQTKRLLIHQCLIWDAQKKNILERKYMNKILIDTNVLIYAHDSTSPFFDKSFKYIENTIITNKACLSIQNYLEAYRIWTQKIKKPITASEAWLIIDYYRNHPNVTTLYPTLHSFDYCKKLTYTQNILGVNIFDVQLIATMLEYEVHTVATVNTKDFEEFKEIKVVNPLK</sequence>
<dbReference type="Proteomes" id="UP000231056">
    <property type="component" value="Unassembled WGS sequence"/>
</dbReference>
<protein>
    <recommendedName>
        <fullName evidence="1">PIN domain-containing protein</fullName>
    </recommendedName>
</protein>
<dbReference type="InterPro" id="IPR002716">
    <property type="entry name" value="PIN_dom"/>
</dbReference>
<accession>A0A2M6IU82</accession>
<name>A0A2M6IU82_9BACT</name>
<evidence type="ECO:0000313" key="3">
    <source>
        <dbReference type="Proteomes" id="UP000231056"/>
    </source>
</evidence>
<gene>
    <name evidence="2" type="ORF">COV58_02280</name>
</gene>